<feature type="region of interest" description="Disordered" evidence="1">
    <location>
        <begin position="99"/>
        <end position="151"/>
    </location>
</feature>
<keyword evidence="4" id="KW-1185">Reference proteome</keyword>
<evidence type="ECO:0000313" key="3">
    <source>
        <dbReference type="EMBL" id="SDD79639.1"/>
    </source>
</evidence>
<protein>
    <submittedName>
        <fullName evidence="3">Uncharacterized protein</fullName>
    </submittedName>
</protein>
<name>A0A1G6XN52_9ACTN</name>
<keyword evidence="2" id="KW-1133">Transmembrane helix</keyword>
<dbReference type="AlphaFoldDB" id="A0A1G6XN52"/>
<gene>
    <name evidence="3" type="ORF">SAMN04489747_1758</name>
</gene>
<reference evidence="3 4" key="1">
    <citation type="submission" date="2016-10" db="EMBL/GenBank/DDBJ databases">
        <authorList>
            <person name="de Groot N.N."/>
        </authorList>
    </citation>
    <scope>NUCLEOTIDE SEQUENCE [LARGE SCALE GENOMIC DNA]</scope>
    <source>
        <strain evidence="3 4">MON 2.2</strain>
    </source>
</reference>
<keyword evidence="2" id="KW-0812">Transmembrane</keyword>
<dbReference type="Proteomes" id="UP000198546">
    <property type="component" value="Chromosome i"/>
</dbReference>
<keyword evidence="2" id="KW-0472">Membrane</keyword>
<feature type="transmembrane region" description="Helical" evidence="2">
    <location>
        <begin position="161"/>
        <end position="183"/>
    </location>
</feature>
<dbReference type="EMBL" id="LT629688">
    <property type="protein sequence ID" value="SDD79639.1"/>
    <property type="molecule type" value="Genomic_DNA"/>
</dbReference>
<organism evidence="3 4">
    <name type="scientific">Auraticoccus monumenti</name>
    <dbReference type="NCBI Taxonomy" id="675864"/>
    <lineage>
        <taxon>Bacteria</taxon>
        <taxon>Bacillati</taxon>
        <taxon>Actinomycetota</taxon>
        <taxon>Actinomycetes</taxon>
        <taxon>Propionibacteriales</taxon>
        <taxon>Propionibacteriaceae</taxon>
        <taxon>Auraticoccus</taxon>
    </lineage>
</organism>
<feature type="region of interest" description="Disordered" evidence="1">
    <location>
        <begin position="1"/>
        <end position="80"/>
    </location>
</feature>
<evidence type="ECO:0000256" key="1">
    <source>
        <dbReference type="SAM" id="MobiDB-lite"/>
    </source>
</evidence>
<accession>A0A1G6XN52</accession>
<proteinExistence type="predicted"/>
<feature type="compositionally biased region" description="Low complexity" evidence="1">
    <location>
        <begin position="25"/>
        <end position="36"/>
    </location>
</feature>
<evidence type="ECO:0000313" key="4">
    <source>
        <dbReference type="Proteomes" id="UP000198546"/>
    </source>
</evidence>
<sequence length="582" mass="61468">MVDQDAGGHRPRRALFSTDDDDQTPQDATPRTSESPSRARRSAEPWPDETEDAAPAAQSFAGSLSTGPRTPDPVAIQDAAPPARDVRITTAEQHGPAFTAPAAQGEGLSIGAPWGRPGPAPAEPRPAVAPHASQVERSASSPPPMWQEPHRHELDRRTRTGLLASAAALLVVVCLSVGFAVWANQRPQVTAPPPTTGTPSATPRPVLSEASMMTDADARLIQADAGWKVSLDTEGVTEESPQATCVVRSEAGLPTPEQTRLRTLTTASDKGTAALHQADLFPTAEDAQRVYEARLGQLGGCAKQPAWLASGWSPVELGNQAGGVVAVVQEEVGVHHALLLVRTGRMVNVFDVAQQDSAVRYDGLVAAAAEVVNSQCGRTAGRCATDAESRQSIPPLGTEQAGFLAGADVPRITPGLGEWGGTPVESEFKVATSRCEGMDPSTVSGPTDRAKVTYLLSNDPEAPQPFGFDEVVLTMEDAGAAGELRERFDRSVQECADNQRTAEVSDRTAVEGTVGRSKIAGSAYTVTQSAGDDEKVRFRIALVTIDTKVVYLVLPADEDFDFDDGEWTALARRAAERATQGT</sequence>
<evidence type="ECO:0000256" key="2">
    <source>
        <dbReference type="SAM" id="Phobius"/>
    </source>
</evidence>